<feature type="compositionally biased region" description="Basic and acidic residues" evidence="2">
    <location>
        <begin position="193"/>
        <end position="203"/>
    </location>
</feature>
<dbReference type="OrthoDB" id="1738629at2759"/>
<evidence type="ECO:0000313" key="4">
    <source>
        <dbReference type="EMBL" id="KZV49969.1"/>
    </source>
</evidence>
<evidence type="ECO:0000256" key="2">
    <source>
        <dbReference type="SAM" id="MobiDB-lite"/>
    </source>
</evidence>
<feature type="region of interest" description="Disordered" evidence="2">
    <location>
        <begin position="51"/>
        <end position="80"/>
    </location>
</feature>
<dbReference type="Gene3D" id="4.10.60.10">
    <property type="entry name" value="Zinc finger, CCHC-type"/>
    <property type="match status" value="1"/>
</dbReference>
<feature type="domain" description="CCHC-type" evidence="3">
    <location>
        <begin position="122"/>
        <end position="136"/>
    </location>
</feature>
<dbReference type="Proteomes" id="UP000250235">
    <property type="component" value="Unassembled WGS sequence"/>
</dbReference>
<dbReference type="PROSITE" id="PS50158">
    <property type="entry name" value="ZF_CCHC"/>
    <property type="match status" value="1"/>
</dbReference>
<keyword evidence="1" id="KW-0862">Zinc</keyword>
<feature type="compositionally biased region" description="Basic and acidic residues" evidence="2">
    <location>
        <begin position="142"/>
        <end position="185"/>
    </location>
</feature>
<name>A0A2Z7CZA9_9LAMI</name>
<dbReference type="Pfam" id="PF00098">
    <property type="entry name" value="zf-CCHC"/>
    <property type="match status" value="1"/>
</dbReference>
<evidence type="ECO:0000313" key="5">
    <source>
        <dbReference type="Proteomes" id="UP000250235"/>
    </source>
</evidence>
<dbReference type="SUPFAM" id="SSF57756">
    <property type="entry name" value="Retrovirus zinc finger-like domains"/>
    <property type="match status" value="1"/>
</dbReference>
<dbReference type="InterPro" id="IPR036875">
    <property type="entry name" value="Znf_CCHC_sf"/>
</dbReference>
<accession>A0A2Z7CZA9</accession>
<dbReference type="SMART" id="SM00343">
    <property type="entry name" value="ZnF_C2HC"/>
    <property type="match status" value="1"/>
</dbReference>
<keyword evidence="1" id="KW-0863">Zinc-finger</keyword>
<dbReference type="EMBL" id="KQ992600">
    <property type="protein sequence ID" value="KZV49969.1"/>
    <property type="molecule type" value="Genomic_DNA"/>
</dbReference>
<proteinExistence type="predicted"/>
<dbReference type="AlphaFoldDB" id="A0A2Z7CZA9"/>
<keyword evidence="5" id="KW-1185">Reference proteome</keyword>
<feature type="region of interest" description="Disordered" evidence="2">
    <location>
        <begin position="142"/>
        <end position="203"/>
    </location>
</feature>
<dbReference type="InterPro" id="IPR001878">
    <property type="entry name" value="Znf_CCHC"/>
</dbReference>
<dbReference type="GO" id="GO:0003676">
    <property type="term" value="F:nucleic acid binding"/>
    <property type="evidence" value="ECO:0007669"/>
    <property type="project" value="InterPro"/>
</dbReference>
<gene>
    <name evidence="4" type="ORF">F511_27049</name>
</gene>
<organism evidence="4 5">
    <name type="scientific">Dorcoceras hygrometricum</name>
    <dbReference type="NCBI Taxonomy" id="472368"/>
    <lineage>
        <taxon>Eukaryota</taxon>
        <taxon>Viridiplantae</taxon>
        <taxon>Streptophyta</taxon>
        <taxon>Embryophyta</taxon>
        <taxon>Tracheophyta</taxon>
        <taxon>Spermatophyta</taxon>
        <taxon>Magnoliopsida</taxon>
        <taxon>eudicotyledons</taxon>
        <taxon>Gunneridae</taxon>
        <taxon>Pentapetalae</taxon>
        <taxon>asterids</taxon>
        <taxon>lamiids</taxon>
        <taxon>Lamiales</taxon>
        <taxon>Gesneriaceae</taxon>
        <taxon>Didymocarpoideae</taxon>
        <taxon>Trichosporeae</taxon>
        <taxon>Loxocarpinae</taxon>
        <taxon>Dorcoceras</taxon>
    </lineage>
</organism>
<keyword evidence="1" id="KW-0479">Metal-binding</keyword>
<feature type="compositionally biased region" description="Polar residues" evidence="2">
    <location>
        <begin position="55"/>
        <end position="75"/>
    </location>
</feature>
<reference evidence="4 5" key="1">
    <citation type="journal article" date="2015" name="Proc. Natl. Acad. Sci. U.S.A.">
        <title>The resurrection genome of Boea hygrometrica: A blueprint for survival of dehydration.</title>
        <authorList>
            <person name="Xiao L."/>
            <person name="Yang G."/>
            <person name="Zhang L."/>
            <person name="Yang X."/>
            <person name="Zhao S."/>
            <person name="Ji Z."/>
            <person name="Zhou Q."/>
            <person name="Hu M."/>
            <person name="Wang Y."/>
            <person name="Chen M."/>
            <person name="Xu Y."/>
            <person name="Jin H."/>
            <person name="Xiao X."/>
            <person name="Hu G."/>
            <person name="Bao F."/>
            <person name="Hu Y."/>
            <person name="Wan P."/>
            <person name="Li L."/>
            <person name="Deng X."/>
            <person name="Kuang T."/>
            <person name="Xiang C."/>
            <person name="Zhu J.K."/>
            <person name="Oliver M.J."/>
            <person name="He Y."/>
        </authorList>
    </citation>
    <scope>NUCLEOTIDE SEQUENCE [LARGE SCALE GENOMIC DNA]</scope>
    <source>
        <strain evidence="5">cv. XS01</strain>
    </source>
</reference>
<protein>
    <recommendedName>
        <fullName evidence="3">CCHC-type domain-containing protein</fullName>
    </recommendedName>
</protein>
<sequence length="203" mass="23851">MPFQTQKCNPNRDMNHQKSLNTDTFQQTISYTNSGLTANLKVYEFELETRAEAAPSTSQPTKALAATTTEQFSPRTSKRADQLSDDVMSLFVKKFGKYLRRSYNPFAPYNNHKNDKAVSDMKCFNCERPGHFAAECNRTKKDDRYRRDEKKEDRYKRDVKNDERAVDRSNDRSKDRRMRTRGDKRTIRKHDRKVLVTEESTKS</sequence>
<evidence type="ECO:0000256" key="1">
    <source>
        <dbReference type="PROSITE-ProRule" id="PRU00047"/>
    </source>
</evidence>
<dbReference type="GO" id="GO:0008270">
    <property type="term" value="F:zinc ion binding"/>
    <property type="evidence" value="ECO:0007669"/>
    <property type="project" value="UniProtKB-KW"/>
</dbReference>
<evidence type="ECO:0000259" key="3">
    <source>
        <dbReference type="PROSITE" id="PS50158"/>
    </source>
</evidence>